<dbReference type="SMART" id="SM00054">
    <property type="entry name" value="EFh"/>
    <property type="match status" value="4"/>
</dbReference>
<feature type="domain" description="EF-hand" evidence="18">
    <location>
        <begin position="331"/>
        <end position="366"/>
    </location>
</feature>
<dbReference type="InterPro" id="IPR050205">
    <property type="entry name" value="CDPK_Ser/Thr_kinases"/>
</dbReference>
<dbReference type="SUPFAM" id="SSF56112">
    <property type="entry name" value="Protein kinase-like (PK-like)"/>
    <property type="match status" value="1"/>
</dbReference>
<evidence type="ECO:0000259" key="17">
    <source>
        <dbReference type="PROSITE" id="PS50011"/>
    </source>
</evidence>
<dbReference type="InterPro" id="IPR011992">
    <property type="entry name" value="EF-hand-dom_pair"/>
</dbReference>
<dbReference type="FunFam" id="3.30.200.20:FF:000315">
    <property type="entry name" value="Calcium-dependent protein kinase 3"/>
    <property type="match status" value="1"/>
</dbReference>
<dbReference type="Pfam" id="PF13499">
    <property type="entry name" value="EF-hand_7"/>
    <property type="match status" value="2"/>
</dbReference>
<evidence type="ECO:0000313" key="19">
    <source>
        <dbReference type="EMBL" id="OMJ71550.1"/>
    </source>
</evidence>
<evidence type="ECO:0000256" key="10">
    <source>
        <dbReference type="ARBA" id="ARBA00022837"/>
    </source>
</evidence>
<dbReference type="GO" id="GO:0005524">
    <property type="term" value="F:ATP binding"/>
    <property type="evidence" value="ECO:0007669"/>
    <property type="project" value="UniProtKB-UniRule"/>
</dbReference>
<protein>
    <recommendedName>
        <fullName evidence="3">non-specific serine/threonine protein kinase</fullName>
        <ecNumber evidence="3">2.7.11.1</ecNumber>
    </recommendedName>
</protein>
<dbReference type="PANTHER" id="PTHR24349">
    <property type="entry name" value="SERINE/THREONINE-PROTEIN KINASE"/>
    <property type="match status" value="1"/>
</dbReference>
<dbReference type="InterPro" id="IPR018247">
    <property type="entry name" value="EF_Hand_1_Ca_BS"/>
</dbReference>
<keyword evidence="5" id="KW-0808">Transferase</keyword>
<keyword evidence="4 16" id="KW-0723">Serine/threonine-protein kinase</keyword>
<dbReference type="InterPro" id="IPR000719">
    <property type="entry name" value="Prot_kinase_dom"/>
</dbReference>
<dbReference type="Proteomes" id="UP000187209">
    <property type="component" value="Unassembled WGS sequence"/>
</dbReference>
<dbReference type="EC" id="2.7.11.1" evidence="3"/>
<evidence type="ECO:0000256" key="16">
    <source>
        <dbReference type="RuleBase" id="RU000304"/>
    </source>
</evidence>
<feature type="domain" description="Protein kinase" evidence="17">
    <location>
        <begin position="32"/>
        <end position="287"/>
    </location>
</feature>
<dbReference type="Gene3D" id="1.10.510.10">
    <property type="entry name" value="Transferase(Phosphotransferase) domain 1"/>
    <property type="match status" value="1"/>
</dbReference>
<evidence type="ECO:0000256" key="7">
    <source>
        <dbReference type="ARBA" id="ARBA00022737"/>
    </source>
</evidence>
<feature type="domain" description="EF-hand" evidence="18">
    <location>
        <begin position="369"/>
        <end position="401"/>
    </location>
</feature>
<dbReference type="Pfam" id="PF00069">
    <property type="entry name" value="Pkinase"/>
    <property type="match status" value="1"/>
</dbReference>
<comment type="subunit">
    <text evidence="2">Monomer.</text>
</comment>
<comment type="caution">
    <text evidence="19">The sequence shown here is derived from an EMBL/GenBank/DDBJ whole genome shotgun (WGS) entry which is preliminary data.</text>
</comment>
<feature type="binding site" evidence="15">
    <location>
        <position position="61"/>
    </location>
    <ligand>
        <name>ATP</name>
        <dbReference type="ChEBI" id="CHEBI:30616"/>
    </ligand>
</feature>
<evidence type="ECO:0000259" key="18">
    <source>
        <dbReference type="PROSITE" id="PS50222"/>
    </source>
</evidence>
<dbReference type="InterPro" id="IPR011009">
    <property type="entry name" value="Kinase-like_dom_sf"/>
</dbReference>
<keyword evidence="8 15" id="KW-0547">Nucleotide-binding</keyword>
<dbReference type="PROSITE" id="PS50011">
    <property type="entry name" value="PROTEIN_KINASE_DOM"/>
    <property type="match status" value="1"/>
</dbReference>
<dbReference type="SUPFAM" id="SSF47473">
    <property type="entry name" value="EF-hand"/>
    <property type="match status" value="1"/>
</dbReference>
<feature type="domain" description="EF-hand" evidence="18">
    <location>
        <begin position="434"/>
        <end position="469"/>
    </location>
</feature>
<comment type="catalytic activity">
    <reaction evidence="13">
        <text>L-threonyl-[protein] + ATP = O-phospho-L-threonyl-[protein] + ADP + H(+)</text>
        <dbReference type="Rhea" id="RHEA:46608"/>
        <dbReference type="Rhea" id="RHEA-COMP:11060"/>
        <dbReference type="Rhea" id="RHEA-COMP:11605"/>
        <dbReference type="ChEBI" id="CHEBI:15378"/>
        <dbReference type="ChEBI" id="CHEBI:30013"/>
        <dbReference type="ChEBI" id="CHEBI:30616"/>
        <dbReference type="ChEBI" id="CHEBI:61977"/>
        <dbReference type="ChEBI" id="CHEBI:456216"/>
        <dbReference type="EC" id="2.7.11.1"/>
    </reaction>
</comment>
<organism evidence="19 20">
    <name type="scientific">Stentor coeruleus</name>
    <dbReference type="NCBI Taxonomy" id="5963"/>
    <lineage>
        <taxon>Eukaryota</taxon>
        <taxon>Sar</taxon>
        <taxon>Alveolata</taxon>
        <taxon>Ciliophora</taxon>
        <taxon>Postciliodesmatophora</taxon>
        <taxon>Heterotrichea</taxon>
        <taxon>Heterotrichida</taxon>
        <taxon>Stentoridae</taxon>
        <taxon>Stentor</taxon>
    </lineage>
</organism>
<name>A0A1R2B4L8_9CILI</name>
<gene>
    <name evidence="19" type="ORF">SteCoe_30223</name>
</gene>
<keyword evidence="11 15" id="KW-0067">ATP-binding</keyword>
<dbReference type="Gene3D" id="3.30.200.20">
    <property type="entry name" value="Phosphorylase Kinase, domain 1"/>
    <property type="match status" value="1"/>
</dbReference>
<comment type="similarity">
    <text evidence="12">Belongs to the protein kinase superfamily. Ser/Thr protein kinase family. CDPK subfamily.</text>
</comment>
<evidence type="ECO:0000256" key="14">
    <source>
        <dbReference type="ARBA" id="ARBA00048679"/>
    </source>
</evidence>
<dbReference type="SMART" id="SM00220">
    <property type="entry name" value="S_TKc"/>
    <property type="match status" value="1"/>
</dbReference>
<evidence type="ECO:0000256" key="15">
    <source>
        <dbReference type="PROSITE-ProRule" id="PRU10141"/>
    </source>
</evidence>
<evidence type="ECO:0000256" key="11">
    <source>
        <dbReference type="ARBA" id="ARBA00022840"/>
    </source>
</evidence>
<dbReference type="Gene3D" id="1.10.238.10">
    <property type="entry name" value="EF-hand"/>
    <property type="match status" value="2"/>
</dbReference>
<dbReference type="GO" id="GO:0004674">
    <property type="term" value="F:protein serine/threonine kinase activity"/>
    <property type="evidence" value="ECO:0007669"/>
    <property type="project" value="UniProtKB-KW"/>
</dbReference>
<dbReference type="OrthoDB" id="40902at2759"/>
<dbReference type="PROSITE" id="PS50222">
    <property type="entry name" value="EF_HAND_2"/>
    <property type="match status" value="3"/>
</dbReference>
<dbReference type="GO" id="GO:0005509">
    <property type="term" value="F:calcium ion binding"/>
    <property type="evidence" value="ECO:0007669"/>
    <property type="project" value="InterPro"/>
</dbReference>
<dbReference type="InterPro" id="IPR008271">
    <property type="entry name" value="Ser/Thr_kinase_AS"/>
</dbReference>
<evidence type="ECO:0000256" key="3">
    <source>
        <dbReference type="ARBA" id="ARBA00012513"/>
    </source>
</evidence>
<evidence type="ECO:0000256" key="13">
    <source>
        <dbReference type="ARBA" id="ARBA00047899"/>
    </source>
</evidence>
<evidence type="ECO:0000256" key="5">
    <source>
        <dbReference type="ARBA" id="ARBA00022679"/>
    </source>
</evidence>
<evidence type="ECO:0000256" key="12">
    <source>
        <dbReference type="ARBA" id="ARBA00024334"/>
    </source>
</evidence>
<dbReference type="InterPro" id="IPR017441">
    <property type="entry name" value="Protein_kinase_ATP_BS"/>
</dbReference>
<keyword evidence="20" id="KW-1185">Reference proteome</keyword>
<dbReference type="EMBL" id="MPUH01000980">
    <property type="protein sequence ID" value="OMJ71550.1"/>
    <property type="molecule type" value="Genomic_DNA"/>
</dbReference>
<dbReference type="PROSITE" id="PS00108">
    <property type="entry name" value="PROTEIN_KINASE_ST"/>
    <property type="match status" value="1"/>
</dbReference>
<dbReference type="CDD" id="cd05117">
    <property type="entry name" value="STKc_CAMK"/>
    <property type="match status" value="1"/>
</dbReference>
<evidence type="ECO:0000256" key="8">
    <source>
        <dbReference type="ARBA" id="ARBA00022741"/>
    </source>
</evidence>
<dbReference type="PROSITE" id="PS00107">
    <property type="entry name" value="PROTEIN_KINASE_ATP"/>
    <property type="match status" value="1"/>
</dbReference>
<evidence type="ECO:0000256" key="9">
    <source>
        <dbReference type="ARBA" id="ARBA00022777"/>
    </source>
</evidence>
<accession>A0A1R2B4L8</accession>
<dbReference type="AlphaFoldDB" id="A0A1R2B4L8"/>
<keyword evidence="7" id="KW-0677">Repeat</keyword>
<evidence type="ECO:0000256" key="6">
    <source>
        <dbReference type="ARBA" id="ARBA00022723"/>
    </source>
</evidence>
<evidence type="ECO:0000256" key="2">
    <source>
        <dbReference type="ARBA" id="ARBA00011245"/>
    </source>
</evidence>
<keyword evidence="9" id="KW-0418">Kinase</keyword>
<evidence type="ECO:0000256" key="4">
    <source>
        <dbReference type="ARBA" id="ARBA00022527"/>
    </source>
</evidence>
<evidence type="ECO:0000256" key="1">
    <source>
        <dbReference type="ARBA" id="ARBA00001946"/>
    </source>
</evidence>
<keyword evidence="10" id="KW-0106">Calcium</keyword>
<proteinExistence type="inferred from homology"/>
<evidence type="ECO:0000313" key="20">
    <source>
        <dbReference type="Proteomes" id="UP000187209"/>
    </source>
</evidence>
<dbReference type="PROSITE" id="PS00018">
    <property type="entry name" value="EF_HAND_1"/>
    <property type="match status" value="3"/>
</dbReference>
<reference evidence="19 20" key="1">
    <citation type="submission" date="2016-11" db="EMBL/GenBank/DDBJ databases">
        <title>The macronuclear genome of Stentor coeruleus: a giant cell with tiny introns.</title>
        <authorList>
            <person name="Slabodnick M."/>
            <person name="Ruby J.G."/>
            <person name="Reiff S.B."/>
            <person name="Swart E.C."/>
            <person name="Gosai S."/>
            <person name="Prabakaran S."/>
            <person name="Witkowska E."/>
            <person name="Larue G.E."/>
            <person name="Fisher S."/>
            <person name="Freeman R.M."/>
            <person name="Gunawardena J."/>
            <person name="Chu W."/>
            <person name="Stover N.A."/>
            <person name="Gregory B.D."/>
            <person name="Nowacki M."/>
            <person name="Derisi J."/>
            <person name="Roy S.W."/>
            <person name="Marshall W.F."/>
            <person name="Sood P."/>
        </authorList>
    </citation>
    <scope>NUCLEOTIDE SEQUENCE [LARGE SCALE GENOMIC DNA]</scope>
    <source>
        <strain evidence="19">WM001</strain>
    </source>
</reference>
<keyword evidence="6" id="KW-0479">Metal-binding</keyword>
<dbReference type="InterPro" id="IPR002048">
    <property type="entry name" value="EF_hand_dom"/>
</dbReference>
<comment type="catalytic activity">
    <reaction evidence="14">
        <text>L-seryl-[protein] + ATP = O-phospho-L-seryl-[protein] + ADP + H(+)</text>
        <dbReference type="Rhea" id="RHEA:17989"/>
        <dbReference type="Rhea" id="RHEA-COMP:9863"/>
        <dbReference type="Rhea" id="RHEA-COMP:11604"/>
        <dbReference type="ChEBI" id="CHEBI:15378"/>
        <dbReference type="ChEBI" id="CHEBI:29999"/>
        <dbReference type="ChEBI" id="CHEBI:30616"/>
        <dbReference type="ChEBI" id="CHEBI:83421"/>
        <dbReference type="ChEBI" id="CHEBI:456216"/>
        <dbReference type="EC" id="2.7.11.1"/>
    </reaction>
</comment>
<sequence length="469" mass="54016">MGCLSSHTMERKLSLTKSDFVHKKHGSVRTSYEILDTLGDGGFGVVTRIRERKSGLVRAMKEVQKSKISDDQYHLILNEIEILIRLDHPNIMKIYEVLESPKSYQIVCEYLSGGELLDVLLRQKRFTEEKTAKYIYDILSGVYYCHNMNIVHNDLKLENLMLDSKDPDARVKIIDFGISQYLDKSGLTGQLGSVYYLAPEILTGNYNEKVDLWSIGVIMYYMLTGNLPFRCNTNEDLLEKSKTGKFDTTSRTWIVLSSECKDLISKFLNPNPKNRISAAEAMQHIWFDKALQLSSDSINTNFYTSIKKFQKLNPIATAILVYISTQMLTSQEETPIVSLFKSIDTDGNGKLSKQEIFDACKKFPLLTSEEIDEIFNTCDMDHSGFIDYSEFLAVSMTWNHILKREKIKMIFDFFDMGRDGKLTIPELRTNLIQFTDSQWVDFLKIIDTNKDGVISLEEFRNYLCRLVDE</sequence>
<dbReference type="CDD" id="cd00051">
    <property type="entry name" value="EFh"/>
    <property type="match status" value="1"/>
</dbReference>
<dbReference type="FunFam" id="1.10.510.10:FF:000571">
    <property type="entry name" value="Maternal embryonic leucine zipper kinase"/>
    <property type="match status" value="1"/>
</dbReference>
<comment type="cofactor">
    <cofactor evidence="1">
        <name>Mg(2+)</name>
        <dbReference type="ChEBI" id="CHEBI:18420"/>
    </cofactor>
</comment>